<dbReference type="Proteomes" id="UP001153331">
    <property type="component" value="Unassembled WGS sequence"/>
</dbReference>
<name>A0ACC2IVH1_9PLEO</name>
<evidence type="ECO:0000313" key="1">
    <source>
        <dbReference type="EMBL" id="KAJ8119079.1"/>
    </source>
</evidence>
<accession>A0ACC2IVH1</accession>
<evidence type="ECO:0000313" key="2">
    <source>
        <dbReference type="Proteomes" id="UP001153331"/>
    </source>
</evidence>
<organism evidence="1 2">
    <name type="scientific">Boeremia exigua</name>
    <dbReference type="NCBI Taxonomy" id="749465"/>
    <lineage>
        <taxon>Eukaryota</taxon>
        <taxon>Fungi</taxon>
        <taxon>Dikarya</taxon>
        <taxon>Ascomycota</taxon>
        <taxon>Pezizomycotina</taxon>
        <taxon>Dothideomycetes</taxon>
        <taxon>Pleosporomycetidae</taxon>
        <taxon>Pleosporales</taxon>
        <taxon>Pleosporineae</taxon>
        <taxon>Didymellaceae</taxon>
        <taxon>Boeremia</taxon>
    </lineage>
</organism>
<keyword evidence="2" id="KW-1185">Reference proteome</keyword>
<protein>
    <submittedName>
        <fullName evidence="1">Uncharacterized protein</fullName>
    </submittedName>
</protein>
<comment type="caution">
    <text evidence="1">The sequence shown here is derived from an EMBL/GenBank/DDBJ whole genome shotgun (WGS) entry which is preliminary data.</text>
</comment>
<sequence>MFRTLARYNIVYPPKRTSSASLYYSPTLPMSSELTKPGCRKRKTRRSLPATLMRAGTSKGLFIHRHHLPASESLWSGSLLAAMGSQDSDARQIDGVGGATSTTSKVAVISPSARPGIDVDYTFVQVAVGHGSVDFSGNCGNMCAGVGLFAAQEGLVRPQFGARSLDVRIFNTNTARVIVDTVEVDPYGTVSEDGDYTIPGVKGTGSEIKVAFVDPAGSMTGQLFPTGQRQDKITVQERDGTRFSVGATLIDAANPFVFVDASTLPSYLRTCKRDSAGYLEHMESIRRAGAVLMGLASSIEAAAKVRGTPKLALLSAAPNDPTQKHDVGSLAIQVIAFSMGKPHPSLQLTGAACLASAVCIDGTVAHSISSLGDSSTKLGAAKHSATALAQHLTLSARSASPLSDASSPPTSASSDADEESFGMSASSTPPSELLQSVPRTVRITHASGAVEVDVVAACSDDWAVVDRCSSANKYKTKHNSSLALIEDSLQYFSCCVIIIFGLSARQRYRKNPVEFPPHQDGVQQAGVDYTTDVCKFTRNSESSGLRELRENGPSKPDTFTDRNNARRPISHAFQFPLRASLAPAALCRLHGLRALLCTFYLSARHRHQTARVHLAKALNLLGQAGVAPARPRDLSFPQDLALKLPVEHVDELLPTSVRLAVFQVCQDPRSLRGNVWLDDFAEAHTRVSSNLLNSAFVKGGDGGLVGPVTRRRVEKDALALVGVGQLNDEFMLLIEGRSIWKALEATGDKLRADVLLAE</sequence>
<proteinExistence type="predicted"/>
<gene>
    <name evidence="1" type="ORF">OPT61_g71</name>
</gene>
<reference evidence="1" key="1">
    <citation type="submission" date="2022-11" db="EMBL/GenBank/DDBJ databases">
        <title>Genome Sequence of Boeremia exigua.</title>
        <authorList>
            <person name="Buettner E."/>
        </authorList>
    </citation>
    <scope>NUCLEOTIDE SEQUENCE</scope>
    <source>
        <strain evidence="1">CU02</strain>
    </source>
</reference>
<dbReference type="EMBL" id="JAPHNI010000002">
    <property type="protein sequence ID" value="KAJ8119079.1"/>
    <property type="molecule type" value="Genomic_DNA"/>
</dbReference>